<dbReference type="Pfam" id="PF02706">
    <property type="entry name" value="Wzz"/>
    <property type="match status" value="1"/>
</dbReference>
<keyword evidence="9" id="KW-1185">Reference proteome</keyword>
<sequence>MKNKNVFEVSPIELFKYIVHKIWLVAIVTLIFASIGFLKFEKTSDESYTANVILYIVPKETNEDTSYDGQIVDESIQIITGNVFAKQIHANDKSINAKKLTKSLTVTKIDNTKMFNLVVSTDSKKESKKYMNAVIAHYTNEMMSKYHAERIDVVNSENEKVIEPANNKKTLIKYTGLGFVLGLILVIILYIINKIKA</sequence>
<keyword evidence="2" id="KW-1003">Cell membrane</keyword>
<dbReference type="GO" id="GO:0005886">
    <property type="term" value="C:plasma membrane"/>
    <property type="evidence" value="ECO:0007669"/>
    <property type="project" value="UniProtKB-SubCell"/>
</dbReference>
<name>A0A1H6UQH1_9FIRM</name>
<keyword evidence="4 6" id="KW-1133">Transmembrane helix</keyword>
<evidence type="ECO:0000256" key="3">
    <source>
        <dbReference type="ARBA" id="ARBA00022692"/>
    </source>
</evidence>
<evidence type="ECO:0000259" key="7">
    <source>
        <dbReference type="Pfam" id="PF02706"/>
    </source>
</evidence>
<dbReference type="GeneID" id="54119837"/>
<accession>A0A1H6UQH1</accession>
<dbReference type="Proteomes" id="UP000183028">
    <property type="component" value="Unassembled WGS sequence"/>
</dbReference>
<gene>
    <name evidence="8" type="ORF">SAMN04487834_103712</name>
</gene>
<evidence type="ECO:0000256" key="6">
    <source>
        <dbReference type="SAM" id="Phobius"/>
    </source>
</evidence>
<comment type="subcellular location">
    <subcellularLocation>
        <location evidence="1">Cell membrane</location>
        <topology evidence="1">Multi-pass membrane protein</topology>
    </subcellularLocation>
</comment>
<dbReference type="InterPro" id="IPR003856">
    <property type="entry name" value="LPS_length_determ_N"/>
</dbReference>
<evidence type="ECO:0000313" key="9">
    <source>
        <dbReference type="Proteomes" id="UP000183028"/>
    </source>
</evidence>
<evidence type="ECO:0000256" key="1">
    <source>
        <dbReference type="ARBA" id="ARBA00004651"/>
    </source>
</evidence>
<protein>
    <submittedName>
        <fullName evidence="8">Capsular polysaccharide biosynthesis protein</fullName>
    </submittedName>
</protein>
<keyword evidence="3 6" id="KW-0812">Transmembrane</keyword>
<dbReference type="EMBL" id="FNYK01000037">
    <property type="protein sequence ID" value="SEI94511.1"/>
    <property type="molecule type" value="Genomic_DNA"/>
</dbReference>
<keyword evidence="5 6" id="KW-0472">Membrane</keyword>
<feature type="transmembrane region" description="Helical" evidence="6">
    <location>
        <begin position="171"/>
        <end position="192"/>
    </location>
</feature>
<organism evidence="8 9">
    <name type="scientific">Sharpea azabuensis</name>
    <dbReference type="NCBI Taxonomy" id="322505"/>
    <lineage>
        <taxon>Bacteria</taxon>
        <taxon>Bacillati</taxon>
        <taxon>Bacillota</taxon>
        <taxon>Erysipelotrichia</taxon>
        <taxon>Erysipelotrichales</taxon>
        <taxon>Coprobacillaceae</taxon>
        <taxon>Sharpea</taxon>
    </lineage>
</organism>
<dbReference type="RefSeq" id="WP_033162433.1">
    <property type="nucleotide sequence ID" value="NZ_FNYK01000037.1"/>
</dbReference>
<evidence type="ECO:0000256" key="5">
    <source>
        <dbReference type="ARBA" id="ARBA00023136"/>
    </source>
</evidence>
<evidence type="ECO:0000313" key="8">
    <source>
        <dbReference type="EMBL" id="SEI94511.1"/>
    </source>
</evidence>
<reference evidence="9" key="1">
    <citation type="submission" date="2016-10" db="EMBL/GenBank/DDBJ databases">
        <authorList>
            <person name="Varghese N."/>
        </authorList>
    </citation>
    <scope>NUCLEOTIDE SEQUENCE [LARGE SCALE GENOMIC DNA]</scope>
    <source>
        <strain evidence="9">DSM 20406</strain>
    </source>
</reference>
<dbReference type="AlphaFoldDB" id="A0A1H6UQH1"/>
<proteinExistence type="predicted"/>
<feature type="transmembrane region" description="Helical" evidence="6">
    <location>
        <begin position="20"/>
        <end position="38"/>
    </location>
</feature>
<evidence type="ECO:0000256" key="2">
    <source>
        <dbReference type="ARBA" id="ARBA00022475"/>
    </source>
</evidence>
<feature type="domain" description="Polysaccharide chain length determinant N-terminal" evidence="7">
    <location>
        <begin position="12"/>
        <end position="81"/>
    </location>
</feature>
<evidence type="ECO:0000256" key="4">
    <source>
        <dbReference type="ARBA" id="ARBA00022989"/>
    </source>
</evidence>